<evidence type="ECO:0000313" key="2">
    <source>
        <dbReference type="Proteomes" id="UP000578036"/>
    </source>
</evidence>
<keyword evidence="2" id="KW-1185">Reference proteome</keyword>
<dbReference type="AlphaFoldDB" id="A0A7W4YS48"/>
<evidence type="ECO:0000313" key="1">
    <source>
        <dbReference type="EMBL" id="MBB3008097.1"/>
    </source>
</evidence>
<gene>
    <name evidence="1" type="ORF">FHX61_002750</name>
</gene>
<protein>
    <submittedName>
        <fullName evidence="1">Uncharacterized protein</fullName>
    </submittedName>
</protein>
<dbReference type="RefSeq" id="WP_183299466.1">
    <property type="nucleotide sequence ID" value="NZ_JACHWF010000003.1"/>
</dbReference>
<reference evidence="1 2" key="1">
    <citation type="submission" date="2020-08" db="EMBL/GenBank/DDBJ databases">
        <title>Genomic Encyclopedia of Type Strains, Phase IV (KMG-V): Genome sequencing to study the core and pangenomes of soil and plant-associated prokaryotes.</title>
        <authorList>
            <person name="Whitman W."/>
        </authorList>
    </citation>
    <scope>NUCLEOTIDE SEQUENCE [LARGE SCALE GENOMIC DNA]</scope>
    <source>
        <strain evidence="1 2">SLV-2362</strain>
    </source>
</reference>
<accession>A0A7W4YS48</accession>
<dbReference type="Proteomes" id="UP000578036">
    <property type="component" value="Unassembled WGS sequence"/>
</dbReference>
<sequence length="139" mass="15111">MAENTECTRRTEANTQGLVELFDALSGGFKVIAWLGRAAKPIWLHRRRAGGGHWPVDGHQGRLNLMSEAKLIALVGAPTAAWLLAITPQLEGKVLPGYREPIGIVTACSPLCDPGVVADAIREWFDCFDDAAGRGCMRW</sequence>
<organism evidence="1 2">
    <name type="scientific">Cupriavidus alkaliphilus</name>
    <dbReference type="NCBI Taxonomy" id="942866"/>
    <lineage>
        <taxon>Bacteria</taxon>
        <taxon>Pseudomonadati</taxon>
        <taxon>Pseudomonadota</taxon>
        <taxon>Betaproteobacteria</taxon>
        <taxon>Burkholderiales</taxon>
        <taxon>Burkholderiaceae</taxon>
        <taxon>Cupriavidus</taxon>
    </lineage>
</organism>
<dbReference type="EMBL" id="JACHWF010000003">
    <property type="protein sequence ID" value="MBB3008097.1"/>
    <property type="molecule type" value="Genomic_DNA"/>
</dbReference>
<name>A0A7W4YS48_9BURK</name>
<comment type="caution">
    <text evidence="1">The sequence shown here is derived from an EMBL/GenBank/DDBJ whole genome shotgun (WGS) entry which is preliminary data.</text>
</comment>
<proteinExistence type="predicted"/>